<keyword evidence="1" id="KW-1185">Reference proteome</keyword>
<proteinExistence type="predicted"/>
<evidence type="ECO:0000313" key="1">
    <source>
        <dbReference type="Proteomes" id="UP000025227"/>
    </source>
</evidence>
<dbReference type="AlphaFoldDB" id="A0A7I4Y7E8"/>
<dbReference type="Proteomes" id="UP000025227">
    <property type="component" value="Unplaced"/>
</dbReference>
<organism evidence="1 2">
    <name type="scientific">Haemonchus contortus</name>
    <name type="common">Barber pole worm</name>
    <dbReference type="NCBI Taxonomy" id="6289"/>
    <lineage>
        <taxon>Eukaryota</taxon>
        <taxon>Metazoa</taxon>
        <taxon>Ecdysozoa</taxon>
        <taxon>Nematoda</taxon>
        <taxon>Chromadorea</taxon>
        <taxon>Rhabditida</taxon>
        <taxon>Rhabditina</taxon>
        <taxon>Rhabditomorpha</taxon>
        <taxon>Strongyloidea</taxon>
        <taxon>Trichostrongylidae</taxon>
        <taxon>Haemonchus</taxon>
    </lineage>
</organism>
<sequence length="60" mass="7055">MHGVRGSILGTCLWHQQHLHERITSKKLREAQLHGRRRWQSSTSAYRWNTTIVSAKTEND</sequence>
<reference evidence="2" key="1">
    <citation type="submission" date="2020-12" db="UniProtKB">
        <authorList>
            <consortium name="WormBaseParasite"/>
        </authorList>
    </citation>
    <scope>IDENTIFICATION</scope>
    <source>
        <strain evidence="2">MHco3</strain>
    </source>
</reference>
<accession>A0A7I4Y7E8</accession>
<evidence type="ECO:0000313" key="2">
    <source>
        <dbReference type="WBParaSite" id="HCON_00062089-00001"/>
    </source>
</evidence>
<name>A0A7I4Y7E8_HAECO</name>
<protein>
    <submittedName>
        <fullName evidence="2">Uncharacterized protein</fullName>
    </submittedName>
</protein>
<dbReference type="WBParaSite" id="HCON_00062089-00001">
    <property type="protein sequence ID" value="HCON_00062089-00001"/>
    <property type="gene ID" value="HCON_00062089"/>
</dbReference>